<evidence type="ECO:0000313" key="2">
    <source>
        <dbReference type="Proteomes" id="UP001169242"/>
    </source>
</evidence>
<dbReference type="RefSeq" id="WP_198524836.1">
    <property type="nucleotide sequence ID" value="NZ_JAQIFT010000014.1"/>
</dbReference>
<proteinExistence type="predicted"/>
<name>A0AA42DKE1_9FIRM</name>
<comment type="caution">
    <text evidence="1">The sequence shown here is derived from an EMBL/GenBank/DDBJ whole genome shotgun (WGS) entry which is preliminary data.</text>
</comment>
<dbReference type="Pfam" id="PF12669">
    <property type="entry name" value="FeoB_associated"/>
    <property type="match status" value="1"/>
</dbReference>
<keyword evidence="2" id="KW-1185">Reference proteome</keyword>
<dbReference type="AlphaFoldDB" id="A0AA42DKE1"/>
<reference evidence="1" key="1">
    <citation type="journal article" date="2023" name="Int. J. Syst. Evol. Microbiol.">
        <title>&lt;i&gt;Holtiella tumoricola&lt;/i&gt; gen. nov. sp. nov., isolated from a human clinical sample.</title>
        <authorList>
            <person name="Allen-Vercoe E."/>
            <person name="Daigneault M.C."/>
            <person name="Vancuren S.J."/>
            <person name="Cochrane K."/>
            <person name="O'Neal L.L."/>
            <person name="Sankaranarayanan K."/>
            <person name="Lawson P.A."/>
        </authorList>
    </citation>
    <scope>NUCLEOTIDE SEQUENCE</scope>
    <source>
        <strain evidence="1">CC70A</strain>
    </source>
</reference>
<protein>
    <submittedName>
        <fullName evidence="1">FeoB-associated Cys-rich membrane protein</fullName>
    </submittedName>
</protein>
<gene>
    <name evidence="1" type="ORF">PBV87_03520</name>
</gene>
<sequence>MADFIIIGIIVLLMAGASYKIYRDKKNNPCGCGCSGCAQKSCPSKHQAKDKDK</sequence>
<evidence type="ECO:0000313" key="1">
    <source>
        <dbReference type="EMBL" id="MDA3730574.1"/>
    </source>
</evidence>
<dbReference type="Proteomes" id="UP001169242">
    <property type="component" value="Unassembled WGS sequence"/>
</dbReference>
<organism evidence="1 2">
    <name type="scientific">Holtiella tumoricola</name>
    <dbReference type="NCBI Taxonomy" id="3018743"/>
    <lineage>
        <taxon>Bacteria</taxon>
        <taxon>Bacillati</taxon>
        <taxon>Bacillota</taxon>
        <taxon>Clostridia</taxon>
        <taxon>Lachnospirales</taxon>
        <taxon>Cellulosilyticaceae</taxon>
        <taxon>Holtiella</taxon>
    </lineage>
</organism>
<dbReference type="EMBL" id="JAQIFT010000014">
    <property type="protein sequence ID" value="MDA3730574.1"/>
    <property type="molecule type" value="Genomic_DNA"/>
</dbReference>
<accession>A0AA42DKE1</accession>